<organism evidence="1">
    <name type="scientific">bioreactor metagenome</name>
    <dbReference type="NCBI Taxonomy" id="1076179"/>
    <lineage>
        <taxon>unclassified sequences</taxon>
        <taxon>metagenomes</taxon>
        <taxon>ecological metagenomes</taxon>
    </lineage>
</organism>
<dbReference type="EMBL" id="VSSQ01114737">
    <property type="protein sequence ID" value="MPN50496.1"/>
    <property type="molecule type" value="Genomic_DNA"/>
</dbReference>
<comment type="caution">
    <text evidence="1">The sequence shown here is derived from an EMBL/GenBank/DDBJ whole genome shotgun (WGS) entry which is preliminary data.</text>
</comment>
<evidence type="ECO:0000313" key="1">
    <source>
        <dbReference type="EMBL" id="MPN50496.1"/>
    </source>
</evidence>
<protein>
    <submittedName>
        <fullName evidence="1">Uncharacterized protein</fullName>
    </submittedName>
</protein>
<name>A0A645IHM4_9ZZZZ</name>
<sequence length="82" mass="9341">MVAVVVVAERFRRLRLRARRLGDPLLGNELLSFELAAVEHELADLGDVLRQDIEPPAALLVPHRAGFPEEVRNPQRIKQPWL</sequence>
<gene>
    <name evidence="1" type="ORF">SDC9_198123</name>
</gene>
<dbReference type="AlphaFoldDB" id="A0A645IHM4"/>
<reference evidence="1" key="1">
    <citation type="submission" date="2019-08" db="EMBL/GenBank/DDBJ databases">
        <authorList>
            <person name="Kucharzyk K."/>
            <person name="Murdoch R.W."/>
            <person name="Higgins S."/>
            <person name="Loffler F."/>
        </authorList>
    </citation>
    <scope>NUCLEOTIDE SEQUENCE</scope>
</reference>
<accession>A0A645IHM4</accession>
<proteinExistence type="predicted"/>